<sequence>MGSEELNALVESLRKHLGVGAVDVGVAASEGIQRGLAEIRQMSEPGVHEAVENIMDAVVRIRAICDHAWEAGALPTQ</sequence>
<dbReference type="Proteomes" id="UP000564573">
    <property type="component" value="Unassembled WGS sequence"/>
</dbReference>
<accession>A0A839XVY6</accession>
<reference evidence="1 2" key="1">
    <citation type="submission" date="2020-08" db="EMBL/GenBank/DDBJ databases">
        <title>Sequencing the genomes of 1000 actinobacteria strains.</title>
        <authorList>
            <person name="Klenk H.-P."/>
        </authorList>
    </citation>
    <scope>NUCLEOTIDE SEQUENCE [LARGE SCALE GENOMIC DNA]</scope>
    <source>
        <strain evidence="1 2">DSM 45267</strain>
    </source>
</reference>
<comment type="caution">
    <text evidence="1">The sequence shown here is derived from an EMBL/GenBank/DDBJ whole genome shotgun (WGS) entry which is preliminary data.</text>
</comment>
<evidence type="ECO:0000313" key="1">
    <source>
        <dbReference type="EMBL" id="MBB3666299.1"/>
    </source>
</evidence>
<evidence type="ECO:0000313" key="2">
    <source>
        <dbReference type="Proteomes" id="UP000564573"/>
    </source>
</evidence>
<proteinExistence type="predicted"/>
<organism evidence="1 2">
    <name type="scientific">Prauserella sediminis</name>
    <dbReference type="NCBI Taxonomy" id="577680"/>
    <lineage>
        <taxon>Bacteria</taxon>
        <taxon>Bacillati</taxon>
        <taxon>Actinomycetota</taxon>
        <taxon>Actinomycetes</taxon>
        <taxon>Pseudonocardiales</taxon>
        <taxon>Pseudonocardiaceae</taxon>
        <taxon>Prauserella</taxon>
        <taxon>Prauserella salsuginis group</taxon>
    </lineage>
</organism>
<dbReference type="EMBL" id="JACIBS010000015">
    <property type="protein sequence ID" value="MBB3666299.1"/>
    <property type="molecule type" value="Genomic_DNA"/>
</dbReference>
<dbReference type="AlphaFoldDB" id="A0A839XVY6"/>
<keyword evidence="2" id="KW-1185">Reference proteome</keyword>
<protein>
    <submittedName>
        <fullName evidence="1">Uncharacterized protein</fullName>
    </submittedName>
</protein>
<name>A0A839XVY6_9PSEU</name>
<dbReference type="RefSeq" id="WP_183787468.1">
    <property type="nucleotide sequence ID" value="NZ_JACIBS010000015.1"/>
</dbReference>
<gene>
    <name evidence="1" type="ORF">FB384_005260</name>
</gene>